<comment type="caution">
    <text evidence="2">The sequence shown here is derived from an EMBL/GenBank/DDBJ whole genome shotgun (WGS) entry which is preliminary data.</text>
</comment>
<reference evidence="2" key="1">
    <citation type="submission" date="2018-11" db="EMBL/GenBank/DDBJ databases">
        <authorList>
            <consortium name="Pathogen Informatics"/>
        </authorList>
    </citation>
    <scope>NUCLEOTIDE SEQUENCE</scope>
</reference>
<proteinExistence type="predicted"/>
<dbReference type="EMBL" id="CAAALY010071054">
    <property type="protein sequence ID" value="VEL24990.1"/>
    <property type="molecule type" value="Genomic_DNA"/>
</dbReference>
<sequence>MASGSDDILHMMDERSARSNRGRKTVSRGLLRTTEQTEVEANPPAALSKANL</sequence>
<gene>
    <name evidence="2" type="ORF">PXEA_LOCUS18430</name>
</gene>
<feature type="region of interest" description="Disordered" evidence="1">
    <location>
        <begin position="1"/>
        <end position="52"/>
    </location>
</feature>
<keyword evidence="3" id="KW-1185">Reference proteome</keyword>
<organism evidence="2 3">
    <name type="scientific">Protopolystoma xenopodis</name>
    <dbReference type="NCBI Taxonomy" id="117903"/>
    <lineage>
        <taxon>Eukaryota</taxon>
        <taxon>Metazoa</taxon>
        <taxon>Spiralia</taxon>
        <taxon>Lophotrochozoa</taxon>
        <taxon>Platyhelminthes</taxon>
        <taxon>Monogenea</taxon>
        <taxon>Polyopisthocotylea</taxon>
        <taxon>Polystomatidea</taxon>
        <taxon>Polystomatidae</taxon>
        <taxon>Protopolystoma</taxon>
    </lineage>
</organism>
<evidence type="ECO:0000313" key="2">
    <source>
        <dbReference type="EMBL" id="VEL24990.1"/>
    </source>
</evidence>
<protein>
    <submittedName>
        <fullName evidence="2">Uncharacterized protein</fullName>
    </submittedName>
</protein>
<evidence type="ECO:0000313" key="3">
    <source>
        <dbReference type="Proteomes" id="UP000784294"/>
    </source>
</evidence>
<accession>A0A448X0I1</accession>
<name>A0A448X0I1_9PLAT</name>
<dbReference type="AlphaFoldDB" id="A0A448X0I1"/>
<dbReference type="Proteomes" id="UP000784294">
    <property type="component" value="Unassembled WGS sequence"/>
</dbReference>
<feature type="compositionally biased region" description="Basic and acidic residues" evidence="1">
    <location>
        <begin position="7"/>
        <end position="17"/>
    </location>
</feature>
<evidence type="ECO:0000256" key="1">
    <source>
        <dbReference type="SAM" id="MobiDB-lite"/>
    </source>
</evidence>